<dbReference type="Proteomes" id="UP000784294">
    <property type="component" value="Unassembled WGS sequence"/>
</dbReference>
<dbReference type="SUPFAM" id="SSF101353">
    <property type="entry name" value="Putative anticodon-binding domain of alanyl-tRNA synthetase (AlaRS)"/>
    <property type="match status" value="1"/>
</dbReference>
<dbReference type="GO" id="GO:0005524">
    <property type="term" value="F:ATP binding"/>
    <property type="evidence" value="ECO:0007669"/>
    <property type="project" value="InterPro"/>
</dbReference>
<sequence>MFAPLFAYLGSYPSTSAGSKLLTYAGTFAPARRSSESCDMGSRQTRDPHQVSPGAPAVTHDPSTDPGLLSLWHIWLDKHSSPEHRHVSSIDQSTPPEDRGVQLASSISEQWRLDTACRLAVDHARALAYALWDGLLPGRQGLNLKLRHLVWRAARALHLTGLDSLRSCNSTLDSSGGRIHALAGLVSEAAQLAIRDADVFTSSRSIITGPSARSPEPKLSINQEIN</sequence>
<evidence type="ECO:0000313" key="2">
    <source>
        <dbReference type="EMBL" id="VEL10965.1"/>
    </source>
</evidence>
<dbReference type="GO" id="GO:0004813">
    <property type="term" value="F:alanine-tRNA ligase activity"/>
    <property type="evidence" value="ECO:0007669"/>
    <property type="project" value="InterPro"/>
</dbReference>
<comment type="caution">
    <text evidence="2">The sequence shown here is derived from an EMBL/GenBank/DDBJ whole genome shotgun (WGS) entry which is preliminary data.</text>
</comment>
<organism evidence="2 3">
    <name type="scientific">Protopolystoma xenopodis</name>
    <dbReference type="NCBI Taxonomy" id="117903"/>
    <lineage>
        <taxon>Eukaryota</taxon>
        <taxon>Metazoa</taxon>
        <taxon>Spiralia</taxon>
        <taxon>Lophotrochozoa</taxon>
        <taxon>Platyhelminthes</taxon>
        <taxon>Monogenea</taxon>
        <taxon>Polyopisthocotylea</taxon>
        <taxon>Polystomatidea</taxon>
        <taxon>Polystomatidae</taxon>
        <taxon>Protopolystoma</taxon>
    </lineage>
</organism>
<protein>
    <submittedName>
        <fullName evidence="2">Uncharacterized protein</fullName>
    </submittedName>
</protein>
<evidence type="ECO:0000256" key="1">
    <source>
        <dbReference type="SAM" id="MobiDB-lite"/>
    </source>
</evidence>
<name>A0A3S4ZZH7_9PLAT</name>
<proteinExistence type="predicted"/>
<evidence type="ECO:0000313" key="3">
    <source>
        <dbReference type="Proteomes" id="UP000784294"/>
    </source>
</evidence>
<dbReference type="EMBL" id="CAAALY010010443">
    <property type="protein sequence ID" value="VEL10965.1"/>
    <property type="molecule type" value="Genomic_DNA"/>
</dbReference>
<dbReference type="OrthoDB" id="2423964at2759"/>
<accession>A0A3S4ZZH7</accession>
<dbReference type="AlphaFoldDB" id="A0A3S4ZZH7"/>
<feature type="region of interest" description="Disordered" evidence="1">
    <location>
        <begin position="33"/>
        <end position="62"/>
    </location>
</feature>
<reference evidence="2" key="1">
    <citation type="submission" date="2018-11" db="EMBL/GenBank/DDBJ databases">
        <authorList>
            <consortium name="Pathogen Informatics"/>
        </authorList>
    </citation>
    <scope>NUCLEOTIDE SEQUENCE</scope>
</reference>
<dbReference type="GO" id="GO:0006419">
    <property type="term" value="P:alanyl-tRNA aminoacylation"/>
    <property type="evidence" value="ECO:0007669"/>
    <property type="project" value="InterPro"/>
</dbReference>
<keyword evidence="3" id="KW-1185">Reference proteome</keyword>
<dbReference type="GO" id="GO:0005737">
    <property type="term" value="C:cytoplasm"/>
    <property type="evidence" value="ECO:0007669"/>
    <property type="project" value="InterPro"/>
</dbReference>
<dbReference type="InterPro" id="IPR018162">
    <property type="entry name" value="Ala-tRNA-ligase_IIc_anticod-bd"/>
</dbReference>
<gene>
    <name evidence="2" type="ORF">PXEA_LOCUS4405</name>
</gene>